<evidence type="ECO:0000256" key="2">
    <source>
        <dbReference type="ARBA" id="ARBA00022448"/>
    </source>
</evidence>
<evidence type="ECO:0000256" key="3">
    <source>
        <dbReference type="ARBA" id="ARBA00022692"/>
    </source>
</evidence>
<dbReference type="InterPro" id="IPR044770">
    <property type="entry name" value="MFS_spinster-like"/>
</dbReference>
<name>A0A6P6RPG9_9EIME</name>
<comment type="subcellular location">
    <subcellularLocation>
        <location evidence="1">Membrane</location>
        <topology evidence="1">Multi-pass membrane protein</topology>
    </subcellularLocation>
</comment>
<evidence type="ECO:0000256" key="7">
    <source>
        <dbReference type="SAM" id="MobiDB-lite"/>
    </source>
</evidence>
<feature type="transmembrane region" description="Helical" evidence="8">
    <location>
        <begin position="415"/>
        <end position="443"/>
    </location>
</feature>
<keyword evidence="2" id="KW-0813">Transport</keyword>
<feature type="transmembrane region" description="Helical" evidence="8">
    <location>
        <begin position="180"/>
        <end position="203"/>
    </location>
</feature>
<keyword evidence="4 8" id="KW-1133">Transmembrane helix</keyword>
<evidence type="ECO:0000256" key="5">
    <source>
        <dbReference type="ARBA" id="ARBA00023136"/>
    </source>
</evidence>
<protein>
    <submittedName>
        <fullName evidence="10">Uncharacterized protein LOC34622336</fullName>
    </submittedName>
</protein>
<proteinExistence type="inferred from homology"/>
<dbReference type="SUPFAM" id="SSF103473">
    <property type="entry name" value="MFS general substrate transporter"/>
    <property type="match status" value="1"/>
</dbReference>
<feature type="transmembrane region" description="Helical" evidence="8">
    <location>
        <begin position="376"/>
        <end position="394"/>
    </location>
</feature>
<dbReference type="PANTHER" id="PTHR23505:SF52">
    <property type="entry name" value="MAJOR FACILITATOR SUPERFAMILY PROTEIN"/>
    <property type="match status" value="1"/>
</dbReference>
<dbReference type="Gene3D" id="1.20.1250.20">
    <property type="entry name" value="MFS general substrate transporter like domains"/>
    <property type="match status" value="1"/>
</dbReference>
<dbReference type="RefSeq" id="XP_026189623.1">
    <property type="nucleotide sequence ID" value="XM_026333838.1"/>
</dbReference>
<dbReference type="InterPro" id="IPR036259">
    <property type="entry name" value="MFS_trans_sf"/>
</dbReference>
<gene>
    <name evidence="10" type="primary">LOC34622336</name>
</gene>
<dbReference type="Proteomes" id="UP000515125">
    <property type="component" value="Unplaced"/>
</dbReference>
<reference evidence="10" key="1">
    <citation type="submission" date="2025-08" db="UniProtKB">
        <authorList>
            <consortium name="RefSeq"/>
        </authorList>
    </citation>
    <scope>IDENTIFICATION</scope>
</reference>
<feature type="region of interest" description="Disordered" evidence="7">
    <location>
        <begin position="508"/>
        <end position="532"/>
    </location>
</feature>
<keyword evidence="3 8" id="KW-0812">Transmembrane</keyword>
<dbReference type="PANTHER" id="PTHR23505">
    <property type="entry name" value="SPINSTER"/>
    <property type="match status" value="1"/>
</dbReference>
<feature type="transmembrane region" description="Helical" evidence="8">
    <location>
        <begin position="146"/>
        <end position="168"/>
    </location>
</feature>
<feature type="transmembrane region" description="Helical" evidence="8">
    <location>
        <begin position="347"/>
        <end position="370"/>
    </location>
</feature>
<evidence type="ECO:0000313" key="10">
    <source>
        <dbReference type="RefSeq" id="XP_026189623.1"/>
    </source>
</evidence>
<dbReference type="OrthoDB" id="440755at2759"/>
<evidence type="ECO:0000256" key="6">
    <source>
        <dbReference type="ARBA" id="ARBA00024338"/>
    </source>
</evidence>
<dbReference type="Pfam" id="PF07690">
    <property type="entry name" value="MFS_1"/>
    <property type="match status" value="1"/>
</dbReference>
<keyword evidence="5 8" id="KW-0472">Membrane</keyword>
<feature type="transmembrane region" description="Helical" evidence="8">
    <location>
        <begin position="280"/>
        <end position="300"/>
    </location>
</feature>
<accession>A0A6P6RPG9</accession>
<comment type="similarity">
    <text evidence="6">Belongs to the major facilitator superfamily. Spinster (TC 2.A.1.49) family.</text>
</comment>
<evidence type="ECO:0000256" key="8">
    <source>
        <dbReference type="SAM" id="Phobius"/>
    </source>
</evidence>
<dbReference type="GO" id="GO:0022857">
    <property type="term" value="F:transmembrane transporter activity"/>
    <property type="evidence" value="ECO:0007669"/>
    <property type="project" value="InterPro"/>
</dbReference>
<feature type="transmembrane region" description="Helical" evidence="8">
    <location>
        <begin position="463"/>
        <end position="485"/>
    </location>
</feature>
<organism evidence="9 10">
    <name type="scientific">Cyclospora cayetanensis</name>
    <dbReference type="NCBI Taxonomy" id="88456"/>
    <lineage>
        <taxon>Eukaryota</taxon>
        <taxon>Sar</taxon>
        <taxon>Alveolata</taxon>
        <taxon>Apicomplexa</taxon>
        <taxon>Conoidasida</taxon>
        <taxon>Coccidia</taxon>
        <taxon>Eucoccidiorida</taxon>
        <taxon>Eimeriorina</taxon>
        <taxon>Eimeriidae</taxon>
        <taxon>Cyclospora</taxon>
    </lineage>
</organism>
<feature type="transmembrane region" description="Helical" evidence="8">
    <location>
        <begin position="209"/>
        <end position="231"/>
    </location>
</feature>
<dbReference type="GeneID" id="34622336"/>
<evidence type="ECO:0000256" key="4">
    <source>
        <dbReference type="ARBA" id="ARBA00022989"/>
    </source>
</evidence>
<keyword evidence="9" id="KW-1185">Reference proteome</keyword>
<evidence type="ECO:0000313" key="9">
    <source>
        <dbReference type="Proteomes" id="UP000515125"/>
    </source>
</evidence>
<feature type="transmembrane region" description="Helical" evidence="8">
    <location>
        <begin position="312"/>
        <end position="335"/>
    </location>
</feature>
<dbReference type="InterPro" id="IPR011701">
    <property type="entry name" value="MFS"/>
</dbReference>
<dbReference type="AlphaFoldDB" id="A0A6P6RPG9"/>
<evidence type="ECO:0000256" key="1">
    <source>
        <dbReference type="ARBA" id="ARBA00004141"/>
    </source>
</evidence>
<dbReference type="GO" id="GO:0016020">
    <property type="term" value="C:membrane"/>
    <property type="evidence" value="ECO:0007669"/>
    <property type="project" value="UniProtKB-SubCell"/>
</dbReference>
<sequence>MFYGEAPSPQLSLGYRRTGLNALWALVEEVHGVPALGLSVCSCAWSCTSVIPSKKGKNEEFRLRASAARTQAGRYPATPHTCDKDGGGTADRSNCMCGVVVPVLNVVCGIEGIDMQLMPASFKSASQAIAGLIWGVLADRSSRVQLLSLGCAGWGIVSIFLGSSTAFWQFALLKVLNGIAMARFSGCIMGAMIGGSVANITAIEGVKGWRLAFFSAGVLSLFVASLVQLLAKEPPRNQVTLVNELPLDLVKNSNKQQKGAFTDFYQRCHNFCRAAFSRTFLLLLLQGVCGYIPLHAFQFYTLYFQYVGMPDWQASLLTACPLVGGLLGSLFGGWLGDQAERWSEFHGRPLVGQLGTLLALPLIYIGLLGIPRRPEFFGLYAIDMLVLGFAISWCPSGVNRPILSEIVEPDSRATVFATQIAVEGSVSALLGSPVIALLAESIFGYRTGVPFHAAVERERNTDALANALLVATAFPWTVCFFLYGLMHFTYPKDAIAYETFRAASTGMRTRTDRNYTPPPAGDPMSASSKSSK</sequence>